<organism evidence="2 3">
    <name type="scientific">Kitasatospora atroaurantiaca</name>
    <dbReference type="NCBI Taxonomy" id="285545"/>
    <lineage>
        <taxon>Bacteria</taxon>
        <taxon>Bacillati</taxon>
        <taxon>Actinomycetota</taxon>
        <taxon>Actinomycetes</taxon>
        <taxon>Kitasatosporales</taxon>
        <taxon>Streptomycetaceae</taxon>
        <taxon>Kitasatospora</taxon>
    </lineage>
</organism>
<dbReference type="InterPro" id="IPR046036">
    <property type="entry name" value="DUF5994"/>
</dbReference>
<feature type="region of interest" description="Disordered" evidence="1">
    <location>
        <begin position="133"/>
        <end position="187"/>
    </location>
</feature>
<sequence>MITDRSSSLPPFRTPGLLAAVDRRQPRLSLEPTLSHTGMFDGAWWPRSRRLDRELPALVVALRDVVGPVLHVAVERSAWDDIPSRVTVDGRVVRINCFSSSSHTMSVGGGHQDHFLLMVVPPRTRTAVAKAAMSSATRPGNSTSAIRLLTELHEQSDEDSAPSWPPPWPPPMPPSPQPLPPLPPLPH</sequence>
<dbReference type="Proteomes" id="UP000318416">
    <property type="component" value="Unassembled WGS sequence"/>
</dbReference>
<evidence type="ECO:0000313" key="3">
    <source>
        <dbReference type="Proteomes" id="UP000318416"/>
    </source>
</evidence>
<gene>
    <name evidence="2" type="ORF">FB465_3804</name>
</gene>
<keyword evidence="3" id="KW-1185">Reference proteome</keyword>
<proteinExistence type="predicted"/>
<dbReference type="EMBL" id="VIVR01000001">
    <property type="protein sequence ID" value="TWE18716.1"/>
    <property type="molecule type" value="Genomic_DNA"/>
</dbReference>
<evidence type="ECO:0000256" key="1">
    <source>
        <dbReference type="SAM" id="MobiDB-lite"/>
    </source>
</evidence>
<reference evidence="2 3" key="1">
    <citation type="submission" date="2019-06" db="EMBL/GenBank/DDBJ databases">
        <title>Sequencing the genomes of 1000 actinobacteria strains.</title>
        <authorList>
            <person name="Klenk H.-P."/>
        </authorList>
    </citation>
    <scope>NUCLEOTIDE SEQUENCE [LARGE SCALE GENOMIC DNA]</scope>
    <source>
        <strain evidence="2 3">DSM 41649</strain>
    </source>
</reference>
<dbReference type="AlphaFoldDB" id="A0A561ESX1"/>
<name>A0A561ESX1_9ACTN</name>
<comment type="caution">
    <text evidence="2">The sequence shown here is derived from an EMBL/GenBank/DDBJ whole genome shotgun (WGS) entry which is preliminary data.</text>
</comment>
<feature type="compositionally biased region" description="Pro residues" evidence="1">
    <location>
        <begin position="163"/>
        <end position="187"/>
    </location>
</feature>
<feature type="compositionally biased region" description="Polar residues" evidence="1">
    <location>
        <begin position="134"/>
        <end position="145"/>
    </location>
</feature>
<evidence type="ECO:0000313" key="2">
    <source>
        <dbReference type="EMBL" id="TWE18716.1"/>
    </source>
</evidence>
<dbReference type="Pfam" id="PF19457">
    <property type="entry name" value="DUF5994"/>
    <property type="match status" value="1"/>
</dbReference>
<protein>
    <submittedName>
        <fullName evidence="2">Uncharacterized protein</fullName>
    </submittedName>
</protein>
<accession>A0A561ESX1</accession>